<sequence>MLVREYLKVPNFSVSLHWSDSLNPEVAGSMLSSNPAIPTVLASKIFNHLFPNCTLFQYYYIRSERRRLVANYMHV</sequence>
<accession>A0AAV8T168</accession>
<reference evidence="1 2" key="1">
    <citation type="submission" date="2021-09" db="EMBL/GenBank/DDBJ databases">
        <title>Genomic insights and catalytic innovation underlie evolution of tropane alkaloids biosynthesis.</title>
        <authorList>
            <person name="Wang Y.-J."/>
            <person name="Tian T."/>
            <person name="Huang J.-P."/>
            <person name="Huang S.-X."/>
        </authorList>
    </citation>
    <scope>NUCLEOTIDE SEQUENCE [LARGE SCALE GENOMIC DNA]</scope>
    <source>
        <strain evidence="1">KIB-2018</strain>
        <tissue evidence="1">Leaf</tissue>
    </source>
</reference>
<protein>
    <submittedName>
        <fullName evidence="1">Uncharacterized protein</fullName>
    </submittedName>
</protein>
<comment type="caution">
    <text evidence="1">The sequence shown here is derived from an EMBL/GenBank/DDBJ whole genome shotgun (WGS) entry which is preliminary data.</text>
</comment>
<gene>
    <name evidence="1" type="ORF">K2173_011715</name>
</gene>
<evidence type="ECO:0000313" key="2">
    <source>
        <dbReference type="Proteomes" id="UP001159364"/>
    </source>
</evidence>
<dbReference type="AlphaFoldDB" id="A0AAV8T168"/>
<evidence type="ECO:0000313" key="1">
    <source>
        <dbReference type="EMBL" id="KAJ8760303.1"/>
    </source>
</evidence>
<dbReference type="Proteomes" id="UP001159364">
    <property type="component" value="Linkage Group LG07"/>
</dbReference>
<proteinExistence type="predicted"/>
<dbReference type="EMBL" id="JAIWQS010000007">
    <property type="protein sequence ID" value="KAJ8760303.1"/>
    <property type="molecule type" value="Genomic_DNA"/>
</dbReference>
<keyword evidence="2" id="KW-1185">Reference proteome</keyword>
<name>A0AAV8T168_9ROSI</name>
<organism evidence="1 2">
    <name type="scientific">Erythroxylum novogranatense</name>
    <dbReference type="NCBI Taxonomy" id="1862640"/>
    <lineage>
        <taxon>Eukaryota</taxon>
        <taxon>Viridiplantae</taxon>
        <taxon>Streptophyta</taxon>
        <taxon>Embryophyta</taxon>
        <taxon>Tracheophyta</taxon>
        <taxon>Spermatophyta</taxon>
        <taxon>Magnoliopsida</taxon>
        <taxon>eudicotyledons</taxon>
        <taxon>Gunneridae</taxon>
        <taxon>Pentapetalae</taxon>
        <taxon>rosids</taxon>
        <taxon>fabids</taxon>
        <taxon>Malpighiales</taxon>
        <taxon>Erythroxylaceae</taxon>
        <taxon>Erythroxylum</taxon>
    </lineage>
</organism>